<dbReference type="FunFam" id="3.30.200.20:FF:000123">
    <property type="entry name" value="serine/threonine-protein kinase PRP4 homolog"/>
    <property type="match status" value="1"/>
</dbReference>
<dbReference type="PANTHER" id="PTHR24058">
    <property type="entry name" value="DUAL SPECIFICITY PROTEIN KINASE"/>
    <property type="match status" value="1"/>
</dbReference>
<dbReference type="Gene3D" id="1.10.510.10">
    <property type="entry name" value="Transferase(Phosphotransferase) domain 1"/>
    <property type="match status" value="1"/>
</dbReference>
<evidence type="ECO:0000256" key="3">
    <source>
        <dbReference type="ARBA" id="ARBA00022741"/>
    </source>
</evidence>
<dbReference type="SUPFAM" id="SSF56112">
    <property type="entry name" value="Protein kinase-like (PK-like)"/>
    <property type="match status" value="1"/>
</dbReference>
<feature type="region of interest" description="Disordered" evidence="7">
    <location>
        <begin position="114"/>
        <end position="151"/>
    </location>
</feature>
<feature type="compositionally biased region" description="Basic and acidic residues" evidence="7">
    <location>
        <begin position="65"/>
        <end position="96"/>
    </location>
</feature>
<keyword evidence="4" id="KW-0418">Kinase</keyword>
<feature type="compositionally biased region" description="Basic residues" evidence="7">
    <location>
        <begin position="14"/>
        <end position="26"/>
    </location>
</feature>
<feature type="coiled-coil region" evidence="6">
    <location>
        <begin position="207"/>
        <end position="234"/>
    </location>
</feature>
<sequence length="584" mass="67712">MARSRSRSPTSRNQHGRSSVRRRSRSRSYDKRRREMSYRRDEEPKAKKSKRKDTADETDLDSDDEKQLIEKRRKQRSELLEKIRNEKGMIDDEPMHRKNSNYLIKLDGLVVAEESSLQNKDIESGSSSDGDDSQEIAREEAELENEQKESKVDRLLREAIDVLKESGTKITDVEASPISSPQLSQASDDLVDFFGEQCAKISHIRNRDEAERIRKQTEQSIQEEKSKMDRILGEKILDEDIERLESEREKTTKPDNTKIESLHFDMFADEAPVELLSKAATIETNDLTTAALKDNWDDTEGYYRLFIFSYNLRVRIGEQLDGRYRVYGYTGSGVFGNVVRATDMNRTASKVAIKIIRNNDLMRKTGVRELEVLKKLNEADRLDKYHILQLFRQFYHRNHLCLVFENLSMNLRELLKKYGNNVGLHMKAVRSYAQQLLLALKLLKRCNILHADIKPDNILVDETKMHLKLCDFGSACHVGDVEPAPYLVSRFYRAPEIMLGLQYDFGIDLWSLAVTLYEDKVTVLANIKMQRNLFAELAGDQELDKDGYTRVEHFRSLLEQMTTLDPGKRITCSDALKHPFIIER</sequence>
<keyword evidence="3" id="KW-0547">Nucleotide-binding</keyword>
<dbReference type="PANTHER" id="PTHR24058:SF103">
    <property type="entry name" value="SERINE_THREONINE-PROTEIN KINASE PRP4 HOMOLOG"/>
    <property type="match status" value="1"/>
</dbReference>
<dbReference type="WBParaSite" id="scaffold2001_cov256.g4078">
    <property type="protein sequence ID" value="scaffold2001_cov256.g4078"/>
    <property type="gene ID" value="scaffold2001_cov256.g4078"/>
</dbReference>
<dbReference type="PROSITE" id="PS50011">
    <property type="entry name" value="PROTEIN_KINASE_DOM"/>
    <property type="match status" value="1"/>
</dbReference>
<dbReference type="AlphaFoldDB" id="A0A915LUX9"/>
<keyword evidence="9" id="KW-1185">Reference proteome</keyword>
<dbReference type="SMART" id="SM00220">
    <property type="entry name" value="S_TKc"/>
    <property type="match status" value="1"/>
</dbReference>
<accession>A0A915LUX9</accession>
<dbReference type="Pfam" id="PF00069">
    <property type="entry name" value="Pkinase"/>
    <property type="match status" value="1"/>
</dbReference>
<dbReference type="Proteomes" id="UP000887561">
    <property type="component" value="Unplaced"/>
</dbReference>
<evidence type="ECO:0000256" key="2">
    <source>
        <dbReference type="ARBA" id="ARBA00022679"/>
    </source>
</evidence>
<dbReference type="GO" id="GO:0005524">
    <property type="term" value="F:ATP binding"/>
    <property type="evidence" value="ECO:0007669"/>
    <property type="project" value="UniProtKB-KW"/>
</dbReference>
<evidence type="ECO:0000256" key="1">
    <source>
        <dbReference type="ARBA" id="ARBA00022527"/>
    </source>
</evidence>
<dbReference type="InterPro" id="IPR008271">
    <property type="entry name" value="Ser/Thr_kinase_AS"/>
</dbReference>
<dbReference type="InterPro" id="IPR011009">
    <property type="entry name" value="Kinase-like_dom_sf"/>
</dbReference>
<evidence type="ECO:0000256" key="7">
    <source>
        <dbReference type="SAM" id="MobiDB-lite"/>
    </source>
</evidence>
<evidence type="ECO:0000313" key="9">
    <source>
        <dbReference type="Proteomes" id="UP000887561"/>
    </source>
</evidence>
<keyword evidence="6" id="KW-0175">Coiled coil</keyword>
<feature type="domain" description="Protein kinase" evidence="8">
    <location>
        <begin position="324"/>
        <end position="581"/>
    </location>
</feature>
<feature type="region of interest" description="Disordered" evidence="7">
    <location>
        <begin position="1"/>
        <end position="99"/>
    </location>
</feature>
<protein>
    <submittedName>
        <fullName evidence="10">Protein kinase domain-containing protein</fullName>
    </submittedName>
</protein>
<dbReference type="GO" id="GO:0004674">
    <property type="term" value="F:protein serine/threonine kinase activity"/>
    <property type="evidence" value="ECO:0007669"/>
    <property type="project" value="UniProtKB-KW"/>
</dbReference>
<evidence type="ECO:0000256" key="6">
    <source>
        <dbReference type="SAM" id="Coils"/>
    </source>
</evidence>
<evidence type="ECO:0000313" key="10">
    <source>
        <dbReference type="WBParaSite" id="scaffold2001_cov256.g4078"/>
    </source>
</evidence>
<dbReference type="InterPro" id="IPR050494">
    <property type="entry name" value="Ser_Thr_dual-spec_kinase"/>
</dbReference>
<name>A0A915LUX9_MELJA</name>
<feature type="compositionally biased region" description="Basic and acidic residues" evidence="7">
    <location>
        <begin position="27"/>
        <end position="46"/>
    </location>
</feature>
<dbReference type="Gene3D" id="3.30.200.20">
    <property type="entry name" value="Phosphorylase Kinase, domain 1"/>
    <property type="match status" value="1"/>
</dbReference>
<reference evidence="10" key="1">
    <citation type="submission" date="2022-11" db="UniProtKB">
        <authorList>
            <consortium name="WormBaseParasite"/>
        </authorList>
    </citation>
    <scope>IDENTIFICATION</scope>
</reference>
<feature type="compositionally biased region" description="Basic and acidic residues" evidence="7">
    <location>
        <begin position="135"/>
        <end position="151"/>
    </location>
</feature>
<keyword evidence="1" id="KW-0723">Serine/threonine-protein kinase</keyword>
<evidence type="ECO:0000259" key="8">
    <source>
        <dbReference type="PROSITE" id="PS50011"/>
    </source>
</evidence>
<proteinExistence type="predicted"/>
<evidence type="ECO:0000256" key="4">
    <source>
        <dbReference type="ARBA" id="ARBA00022777"/>
    </source>
</evidence>
<keyword evidence="2" id="KW-0808">Transferase</keyword>
<evidence type="ECO:0000256" key="5">
    <source>
        <dbReference type="ARBA" id="ARBA00022840"/>
    </source>
</evidence>
<dbReference type="PROSITE" id="PS00108">
    <property type="entry name" value="PROTEIN_KINASE_ST"/>
    <property type="match status" value="1"/>
</dbReference>
<dbReference type="InterPro" id="IPR000719">
    <property type="entry name" value="Prot_kinase_dom"/>
</dbReference>
<organism evidence="9 10">
    <name type="scientific">Meloidogyne javanica</name>
    <name type="common">Root-knot nematode worm</name>
    <dbReference type="NCBI Taxonomy" id="6303"/>
    <lineage>
        <taxon>Eukaryota</taxon>
        <taxon>Metazoa</taxon>
        <taxon>Ecdysozoa</taxon>
        <taxon>Nematoda</taxon>
        <taxon>Chromadorea</taxon>
        <taxon>Rhabditida</taxon>
        <taxon>Tylenchina</taxon>
        <taxon>Tylenchomorpha</taxon>
        <taxon>Tylenchoidea</taxon>
        <taxon>Meloidogynidae</taxon>
        <taxon>Meloidogyninae</taxon>
        <taxon>Meloidogyne</taxon>
        <taxon>Meloidogyne incognita group</taxon>
    </lineage>
</organism>
<keyword evidence="5" id="KW-0067">ATP-binding</keyword>